<evidence type="ECO:0000313" key="2">
    <source>
        <dbReference type="EMBL" id="CAH2323812.1"/>
    </source>
</evidence>
<proteinExistence type="predicted"/>
<keyword evidence="3" id="KW-1185">Reference proteome</keyword>
<evidence type="ECO:0000313" key="3">
    <source>
        <dbReference type="Proteomes" id="UP001295444"/>
    </source>
</evidence>
<dbReference type="AlphaFoldDB" id="A0AAD1TCC5"/>
<gene>
    <name evidence="2" type="ORF">PECUL_23A002929</name>
</gene>
<feature type="compositionally biased region" description="Polar residues" evidence="1">
    <location>
        <begin position="64"/>
        <end position="93"/>
    </location>
</feature>
<sequence>MNSDRCPQRWTHPLPSSPLSLTHQRPAERNEPTTAKKPKKTPHIRTTFNDSPRSNTETDRHPSTTHVQHLNFSSANCPTSTHLHQRGHSTALQEASPRAKARQKTLHGLTAGLSTDRLQYDRHHLRPTEL</sequence>
<reference evidence="2" key="1">
    <citation type="submission" date="2022-03" db="EMBL/GenBank/DDBJ databases">
        <authorList>
            <person name="Alioto T."/>
            <person name="Alioto T."/>
            <person name="Gomez Garrido J."/>
        </authorList>
    </citation>
    <scope>NUCLEOTIDE SEQUENCE</scope>
</reference>
<name>A0AAD1TCC5_PELCU</name>
<feature type="compositionally biased region" description="Polar residues" evidence="1">
    <location>
        <begin position="44"/>
        <end position="55"/>
    </location>
</feature>
<accession>A0AAD1TCC5</accession>
<dbReference type="Proteomes" id="UP001295444">
    <property type="component" value="Chromosome 12"/>
</dbReference>
<organism evidence="2 3">
    <name type="scientific">Pelobates cultripes</name>
    <name type="common">Western spadefoot toad</name>
    <dbReference type="NCBI Taxonomy" id="61616"/>
    <lineage>
        <taxon>Eukaryota</taxon>
        <taxon>Metazoa</taxon>
        <taxon>Chordata</taxon>
        <taxon>Craniata</taxon>
        <taxon>Vertebrata</taxon>
        <taxon>Euteleostomi</taxon>
        <taxon>Amphibia</taxon>
        <taxon>Batrachia</taxon>
        <taxon>Anura</taxon>
        <taxon>Pelobatoidea</taxon>
        <taxon>Pelobatidae</taxon>
        <taxon>Pelobates</taxon>
    </lineage>
</organism>
<protein>
    <submittedName>
        <fullName evidence="2">Uncharacterized protein</fullName>
    </submittedName>
</protein>
<evidence type="ECO:0000256" key="1">
    <source>
        <dbReference type="SAM" id="MobiDB-lite"/>
    </source>
</evidence>
<dbReference type="EMBL" id="OW240923">
    <property type="protein sequence ID" value="CAH2323812.1"/>
    <property type="molecule type" value="Genomic_DNA"/>
</dbReference>
<feature type="region of interest" description="Disordered" evidence="1">
    <location>
        <begin position="1"/>
        <end position="94"/>
    </location>
</feature>